<dbReference type="KEGG" id="kaf:KAFR_0H00980"/>
<evidence type="ECO:0000259" key="2">
    <source>
        <dbReference type="PROSITE" id="PS50076"/>
    </source>
</evidence>
<name>H2AYV2_KAZAF</name>
<keyword evidence="1" id="KW-0143">Chaperone</keyword>
<dbReference type="eggNOG" id="ENOG502RYTK">
    <property type="taxonomic scope" value="Eukaryota"/>
</dbReference>
<dbReference type="GeneID" id="13887505"/>
<dbReference type="AlphaFoldDB" id="H2AYV2"/>
<dbReference type="OrthoDB" id="445556at2759"/>
<organism evidence="3 4">
    <name type="scientific">Kazachstania africana (strain ATCC 22294 / BCRC 22015 / CBS 2517 / CECT 1963 / NBRC 1671 / NRRL Y-8276)</name>
    <name type="common">Yeast</name>
    <name type="synonym">Kluyveromyces africanus</name>
    <dbReference type="NCBI Taxonomy" id="1071382"/>
    <lineage>
        <taxon>Eukaryota</taxon>
        <taxon>Fungi</taxon>
        <taxon>Dikarya</taxon>
        <taxon>Ascomycota</taxon>
        <taxon>Saccharomycotina</taxon>
        <taxon>Saccharomycetes</taxon>
        <taxon>Saccharomycetales</taxon>
        <taxon>Saccharomycetaceae</taxon>
        <taxon>Kazachstania</taxon>
    </lineage>
</organism>
<dbReference type="FunCoup" id="H2AYV2">
    <property type="interactions" value="34"/>
</dbReference>
<dbReference type="PROSITE" id="PS50076">
    <property type="entry name" value="DNAJ_2"/>
    <property type="match status" value="1"/>
</dbReference>
<dbReference type="SUPFAM" id="SSF46565">
    <property type="entry name" value="Chaperone J-domain"/>
    <property type="match status" value="1"/>
</dbReference>
<proteinExistence type="predicted"/>
<dbReference type="PANTHER" id="PTHR44145:SF3">
    <property type="entry name" value="DNAJ HOMOLOG SUBFAMILY A MEMBER 3, MITOCHONDRIAL"/>
    <property type="match status" value="1"/>
</dbReference>
<dbReference type="InterPro" id="IPR051938">
    <property type="entry name" value="Apopto_cytoskel_mod"/>
</dbReference>
<evidence type="ECO:0000313" key="4">
    <source>
        <dbReference type="Proteomes" id="UP000005220"/>
    </source>
</evidence>
<dbReference type="Pfam" id="PF00226">
    <property type="entry name" value="DnaJ"/>
    <property type="match status" value="1"/>
</dbReference>
<sequence>MLLTHRFCIPIPSSYRSLLVLYSTTTPKTEIDSWYPNNSDPSPYEIFGLNHNSKINTIALRKKYHRFVKLYHPDHSNNIIIKTANNRILSTDEKLSRFKLISQSYDILLNPAKRSLYDLKRNSTTTTQHHGYHSNEAYQYWNAGTWEDYHKYRNRPDPVEMNWSLFYWVLALLVVIEGSVILTRVENSLLVDSKHVETKSQVLDSYENFGLDNDKISRIKRFLWFRSFGLYNDKDKLDQEAKNNEVLLDDMHKRRQKLLNSLSTKNDKND</sequence>
<evidence type="ECO:0000256" key="1">
    <source>
        <dbReference type="ARBA" id="ARBA00023186"/>
    </source>
</evidence>
<dbReference type="EMBL" id="HE650828">
    <property type="protein sequence ID" value="CCF59508.1"/>
    <property type="molecule type" value="Genomic_DNA"/>
</dbReference>
<reference evidence="3 4" key="1">
    <citation type="journal article" date="2011" name="Proc. Natl. Acad. Sci. U.S.A.">
        <title>Evolutionary erosion of yeast sex chromosomes by mating-type switching accidents.</title>
        <authorList>
            <person name="Gordon J.L."/>
            <person name="Armisen D."/>
            <person name="Proux-Wera E."/>
            <person name="Oheigeartaigh S.S."/>
            <person name="Byrne K.P."/>
            <person name="Wolfe K.H."/>
        </authorList>
    </citation>
    <scope>NUCLEOTIDE SEQUENCE [LARGE SCALE GENOMIC DNA]</scope>
    <source>
        <strain evidence="4">ATCC 22294 / BCRC 22015 / CBS 2517 / CECT 1963 / NBRC 1671 / NRRL Y-8276</strain>
    </source>
</reference>
<dbReference type="GO" id="GO:0005743">
    <property type="term" value="C:mitochondrial inner membrane"/>
    <property type="evidence" value="ECO:0007669"/>
    <property type="project" value="EnsemblFungi"/>
</dbReference>
<dbReference type="STRING" id="1071382.H2AYV2"/>
<dbReference type="InterPro" id="IPR018253">
    <property type="entry name" value="DnaJ_domain_CS"/>
</dbReference>
<feature type="domain" description="J" evidence="2">
    <location>
        <begin position="42"/>
        <end position="121"/>
    </location>
</feature>
<dbReference type="PROSITE" id="PS00636">
    <property type="entry name" value="DNAJ_1"/>
    <property type="match status" value="1"/>
</dbReference>
<gene>
    <name evidence="3" type="primary">KAFR0H00980</name>
    <name evidence="3" type="ORF">KAFR_0H00980</name>
</gene>
<dbReference type="PANTHER" id="PTHR44145">
    <property type="entry name" value="DNAJ HOMOLOG SUBFAMILY A MEMBER 3, MITOCHONDRIAL"/>
    <property type="match status" value="1"/>
</dbReference>
<dbReference type="HOGENOM" id="CLU_074165_0_0_1"/>
<keyword evidence="4" id="KW-1185">Reference proteome</keyword>
<dbReference type="InterPro" id="IPR036869">
    <property type="entry name" value="J_dom_sf"/>
</dbReference>
<evidence type="ECO:0000313" key="3">
    <source>
        <dbReference type="EMBL" id="CCF59508.1"/>
    </source>
</evidence>
<dbReference type="CDD" id="cd06257">
    <property type="entry name" value="DnaJ"/>
    <property type="match status" value="1"/>
</dbReference>
<dbReference type="Proteomes" id="UP000005220">
    <property type="component" value="Chromosome 8"/>
</dbReference>
<protein>
    <recommendedName>
        <fullName evidence="2">J domain-containing protein</fullName>
    </recommendedName>
</protein>
<dbReference type="InParanoid" id="H2AYV2"/>
<dbReference type="InterPro" id="IPR001623">
    <property type="entry name" value="DnaJ_domain"/>
</dbReference>
<dbReference type="Gene3D" id="1.10.287.110">
    <property type="entry name" value="DnaJ domain"/>
    <property type="match status" value="1"/>
</dbReference>
<dbReference type="RefSeq" id="XP_003958643.1">
    <property type="nucleotide sequence ID" value="XM_003958594.1"/>
</dbReference>
<accession>H2AYV2</accession>
<dbReference type="SMART" id="SM00271">
    <property type="entry name" value="DnaJ"/>
    <property type="match status" value="1"/>
</dbReference>